<keyword evidence="1 6" id="KW-0732">Signal</keyword>
<reference evidence="8 9" key="1">
    <citation type="submission" date="2012-02" db="EMBL/GenBank/DDBJ databases">
        <title>Shotgun genome sequence of Phaeospirillum photometricum DSM 122.</title>
        <authorList>
            <person name="Duquesne K."/>
            <person name="Sturgis J."/>
        </authorList>
    </citation>
    <scope>NUCLEOTIDE SEQUENCE [LARGE SCALE GENOMIC DNA]</scope>
    <source>
        <strain evidence="9">DSM122</strain>
    </source>
</reference>
<keyword evidence="4 6" id="KW-0998">Cell outer membrane</keyword>
<sequence>MPVVRHPQELVSPDPALECPRIGGVWGGPASSAFPFDLPGPHPVPRLPCPLPPPRPTHDIVRARASSQRTSTRHRVLSQDHRPMTSDRRLFARTLAAVLLLGSSLGACSSDKPAYVERPVEALYNEAVDKLNTGRYEEASKAFDEVERQHPYSVWATKAQIMSAYALYEKGTYDDAAVALNRFIDLHPGNRDIAYAYYLRGLCYYEQISDVRRDQQITRQAMTYLGDVVTRFPETSYARDARLKIDLARDHLAGKEMSVGRYYLKKYQYLAALNRFSMVVNNYDQTTHVAEALYRLVEINTILGLPDEAKRIAAVLGHNFPGSDWYRDAYALVAGRQPDQGGQDDSSWYDALTGWL</sequence>
<organism evidence="8 9">
    <name type="scientific">Pararhodospirillum photometricum DSM 122</name>
    <dbReference type="NCBI Taxonomy" id="1150469"/>
    <lineage>
        <taxon>Bacteria</taxon>
        <taxon>Pseudomonadati</taxon>
        <taxon>Pseudomonadota</taxon>
        <taxon>Alphaproteobacteria</taxon>
        <taxon>Rhodospirillales</taxon>
        <taxon>Rhodospirillaceae</taxon>
        <taxon>Pararhodospirillum</taxon>
    </lineage>
</organism>
<dbReference type="InterPro" id="IPR011990">
    <property type="entry name" value="TPR-like_helical_dom_sf"/>
</dbReference>
<evidence type="ECO:0000256" key="6">
    <source>
        <dbReference type="HAMAP-Rule" id="MF_00922"/>
    </source>
</evidence>
<gene>
    <name evidence="6" type="primary">bamD</name>
    <name evidence="8" type="ORF">RSPPHO_02300</name>
</gene>
<evidence type="ECO:0000256" key="3">
    <source>
        <dbReference type="ARBA" id="ARBA00023139"/>
    </source>
</evidence>
<dbReference type="Pfam" id="PF13525">
    <property type="entry name" value="YfiO"/>
    <property type="match status" value="1"/>
</dbReference>
<comment type="subunit">
    <text evidence="6">Part of the Bam complex.</text>
</comment>
<evidence type="ECO:0000256" key="4">
    <source>
        <dbReference type="ARBA" id="ARBA00023237"/>
    </source>
</evidence>
<evidence type="ECO:0000259" key="7">
    <source>
        <dbReference type="Pfam" id="PF13525"/>
    </source>
</evidence>
<dbReference type="GO" id="GO:0043165">
    <property type="term" value="P:Gram-negative-bacterium-type cell outer membrane assembly"/>
    <property type="evidence" value="ECO:0007669"/>
    <property type="project" value="UniProtKB-UniRule"/>
</dbReference>
<dbReference type="eggNOG" id="COG4105">
    <property type="taxonomic scope" value="Bacteria"/>
</dbReference>
<comment type="similarity">
    <text evidence="6">Belongs to the BamD family.</text>
</comment>
<keyword evidence="9" id="KW-1185">Reference proteome</keyword>
<evidence type="ECO:0000256" key="5">
    <source>
        <dbReference type="ARBA" id="ARBA00023288"/>
    </source>
</evidence>
<dbReference type="NCBIfam" id="TIGR03302">
    <property type="entry name" value="OM_YfiO"/>
    <property type="match status" value="1"/>
</dbReference>
<dbReference type="AlphaFoldDB" id="H6SLR1"/>
<comment type="function">
    <text evidence="6">Part of the outer membrane protein assembly complex, which is involved in assembly and insertion of beta-barrel proteins into the outer membrane.</text>
</comment>
<dbReference type="GO" id="GO:0051205">
    <property type="term" value="P:protein insertion into membrane"/>
    <property type="evidence" value="ECO:0007669"/>
    <property type="project" value="UniProtKB-UniRule"/>
</dbReference>
<dbReference type="GO" id="GO:1990063">
    <property type="term" value="C:Bam protein complex"/>
    <property type="evidence" value="ECO:0007669"/>
    <property type="project" value="TreeGrafter"/>
</dbReference>
<protein>
    <recommendedName>
        <fullName evidence="6">Outer membrane protein assembly factor BamD</fullName>
    </recommendedName>
</protein>
<dbReference type="PANTHER" id="PTHR37423">
    <property type="entry name" value="SOLUBLE LYTIC MUREIN TRANSGLYCOSYLASE-RELATED"/>
    <property type="match status" value="1"/>
</dbReference>
<keyword evidence="3" id="KW-0564">Palmitate</keyword>
<evidence type="ECO:0000313" key="8">
    <source>
        <dbReference type="EMBL" id="CCG08926.1"/>
    </source>
</evidence>
<dbReference type="PATRIC" id="fig|1150469.3.peg.2589"/>
<name>H6SLR1_PARPM</name>
<dbReference type="STRING" id="1150469.RSPPHO_02300"/>
<dbReference type="HAMAP" id="MF_00922">
    <property type="entry name" value="OM_assembly_BamD"/>
    <property type="match status" value="1"/>
</dbReference>
<keyword evidence="2 6" id="KW-0472">Membrane</keyword>
<evidence type="ECO:0000256" key="2">
    <source>
        <dbReference type="ARBA" id="ARBA00023136"/>
    </source>
</evidence>
<dbReference type="PANTHER" id="PTHR37423:SF1">
    <property type="entry name" value="OUTER MEMBRANE PROTEIN ASSEMBLY FACTOR BAMD"/>
    <property type="match status" value="1"/>
</dbReference>
<dbReference type="EMBL" id="HE663493">
    <property type="protein sequence ID" value="CCG08926.1"/>
    <property type="molecule type" value="Genomic_DNA"/>
</dbReference>
<evidence type="ECO:0000313" key="9">
    <source>
        <dbReference type="Proteomes" id="UP000033220"/>
    </source>
</evidence>
<dbReference type="Gene3D" id="1.25.40.10">
    <property type="entry name" value="Tetratricopeptide repeat domain"/>
    <property type="match status" value="1"/>
</dbReference>
<comment type="subcellular location">
    <subcellularLocation>
        <location evidence="6">Cell outer membrane</location>
    </subcellularLocation>
</comment>
<dbReference type="InterPro" id="IPR039565">
    <property type="entry name" value="BamD-like"/>
</dbReference>
<dbReference type="CDD" id="cd15830">
    <property type="entry name" value="BamD"/>
    <property type="match status" value="1"/>
</dbReference>
<dbReference type="SUPFAM" id="SSF48452">
    <property type="entry name" value="TPR-like"/>
    <property type="match status" value="1"/>
</dbReference>
<proteinExistence type="inferred from homology"/>
<dbReference type="KEGG" id="rpm:RSPPHO_02300"/>
<dbReference type="Proteomes" id="UP000033220">
    <property type="component" value="Chromosome DSM 122"/>
</dbReference>
<keyword evidence="5 8" id="KW-0449">Lipoprotein</keyword>
<dbReference type="InterPro" id="IPR017689">
    <property type="entry name" value="BamD"/>
</dbReference>
<accession>H6SLR1</accession>
<evidence type="ECO:0000256" key="1">
    <source>
        <dbReference type="ARBA" id="ARBA00022729"/>
    </source>
</evidence>
<feature type="domain" description="Outer membrane lipoprotein BamD-like" evidence="7">
    <location>
        <begin position="119"/>
        <end position="311"/>
    </location>
</feature>
<dbReference type="HOGENOM" id="CLU_065982_1_1_5"/>